<dbReference type="PANTHER" id="PTHR36156">
    <property type="entry name" value="SLR2101 PROTEIN"/>
    <property type="match status" value="1"/>
</dbReference>
<feature type="region of interest" description="Disordered" evidence="1">
    <location>
        <begin position="1"/>
        <end position="25"/>
    </location>
</feature>
<dbReference type="PANTHER" id="PTHR36156:SF2">
    <property type="entry name" value="CUPIN TYPE-2 DOMAIN-CONTAINING PROTEIN"/>
    <property type="match status" value="1"/>
</dbReference>
<evidence type="ECO:0000313" key="2">
    <source>
        <dbReference type="EMBL" id="CED85190.1"/>
    </source>
</evidence>
<sequence>MSSLPPLRRIVTTHAPQSDSSAEPPVRILHDGDYDDPTVGRSRRAWSGDFPAVQNTDDDFIAHDGLVRRGGTSCRTTTLRPGEVTPMHRTSSLDYNIITHGTITLLTPKLPSKPEQWPPSSILHTRDDIQETQVNVGEVVVQRGTIHAWRNDTSELVRWTAVLSDAQPALDLEEAWVEEGKNGDGKGDVRTGVKL</sequence>
<proteinExistence type="predicted"/>
<dbReference type="InterPro" id="IPR014710">
    <property type="entry name" value="RmlC-like_jellyroll"/>
</dbReference>
<organism evidence="2">
    <name type="scientific">Phaffia rhodozyma</name>
    <name type="common">Yeast</name>
    <name type="synonym">Xanthophyllomyces dendrorhous</name>
    <dbReference type="NCBI Taxonomy" id="264483"/>
    <lineage>
        <taxon>Eukaryota</taxon>
        <taxon>Fungi</taxon>
        <taxon>Dikarya</taxon>
        <taxon>Basidiomycota</taxon>
        <taxon>Agaricomycotina</taxon>
        <taxon>Tremellomycetes</taxon>
        <taxon>Cystofilobasidiales</taxon>
        <taxon>Mrakiaceae</taxon>
        <taxon>Phaffia</taxon>
    </lineage>
</organism>
<reference evidence="2" key="1">
    <citation type="submission" date="2014-08" db="EMBL/GenBank/DDBJ databases">
        <authorList>
            <person name="Sharma Rahul"/>
            <person name="Thines Marco"/>
        </authorList>
    </citation>
    <scope>NUCLEOTIDE SEQUENCE</scope>
</reference>
<evidence type="ECO:0000256" key="1">
    <source>
        <dbReference type="SAM" id="MobiDB-lite"/>
    </source>
</evidence>
<dbReference type="Gene3D" id="2.60.120.10">
    <property type="entry name" value="Jelly Rolls"/>
    <property type="match status" value="1"/>
</dbReference>
<dbReference type="CDD" id="cd02231">
    <property type="entry name" value="cupin_BLL6423-like"/>
    <property type="match status" value="1"/>
</dbReference>
<accession>A0A0F7SX20</accession>
<dbReference type="InterPro" id="IPR011051">
    <property type="entry name" value="RmlC_Cupin_sf"/>
</dbReference>
<name>A0A0F7SX20_PHARH</name>
<dbReference type="InterPro" id="IPR047142">
    <property type="entry name" value="OryJ/VirC-like"/>
</dbReference>
<dbReference type="AlphaFoldDB" id="A0A0F7SX20"/>
<dbReference type="SUPFAM" id="SSF51182">
    <property type="entry name" value="RmlC-like cupins"/>
    <property type="match status" value="1"/>
</dbReference>
<dbReference type="EMBL" id="LN483332">
    <property type="protein sequence ID" value="CED85190.1"/>
    <property type="molecule type" value="Genomic_DNA"/>
</dbReference>
<protein>
    <submittedName>
        <fullName evidence="2">RmlC-like jelly roll fold</fullName>
    </submittedName>
</protein>